<dbReference type="OrthoDB" id="9969163at2"/>
<feature type="signal peptide" evidence="2">
    <location>
        <begin position="1"/>
        <end position="27"/>
    </location>
</feature>
<sequence>MTKSVQKLAGMALGAVLTMGLCVDVQAAPVSFARSVTELPTVAGPIIQTVTRAGVAHRSSRRTARRVNRRHAY</sequence>
<gene>
    <name evidence="3" type="ordered locus">Bind_2207</name>
</gene>
<proteinExistence type="predicted"/>
<protein>
    <submittedName>
        <fullName evidence="3">Uncharacterized protein</fullName>
    </submittedName>
</protein>
<evidence type="ECO:0000313" key="3">
    <source>
        <dbReference type="EMBL" id="ACB95826.1"/>
    </source>
</evidence>
<evidence type="ECO:0000256" key="2">
    <source>
        <dbReference type="SAM" id="SignalP"/>
    </source>
</evidence>
<dbReference type="KEGG" id="bid:Bind_2207"/>
<dbReference type="EMBL" id="CP001016">
    <property type="protein sequence ID" value="ACB95826.1"/>
    <property type="molecule type" value="Genomic_DNA"/>
</dbReference>
<dbReference type="HOGENOM" id="CLU_2697140_0_0_5"/>
<keyword evidence="4" id="KW-1185">Reference proteome</keyword>
<feature type="region of interest" description="Disordered" evidence="1">
    <location>
        <begin position="54"/>
        <end position="73"/>
    </location>
</feature>
<organism evidence="3 4">
    <name type="scientific">Beijerinckia indica subsp. indica (strain ATCC 9039 / DSM 1715 / NCIMB 8712)</name>
    <dbReference type="NCBI Taxonomy" id="395963"/>
    <lineage>
        <taxon>Bacteria</taxon>
        <taxon>Pseudomonadati</taxon>
        <taxon>Pseudomonadota</taxon>
        <taxon>Alphaproteobacteria</taxon>
        <taxon>Hyphomicrobiales</taxon>
        <taxon>Beijerinckiaceae</taxon>
        <taxon>Beijerinckia</taxon>
    </lineage>
</organism>
<reference evidence="4" key="1">
    <citation type="submission" date="2008-03" db="EMBL/GenBank/DDBJ databases">
        <title>Complete sequence of chromosome of Beijerinckia indica subsp. indica ATCC 9039.</title>
        <authorList>
            <consortium name="US DOE Joint Genome Institute"/>
            <person name="Copeland A."/>
            <person name="Lucas S."/>
            <person name="Lapidus A."/>
            <person name="Glavina del Rio T."/>
            <person name="Dalin E."/>
            <person name="Tice H."/>
            <person name="Bruce D."/>
            <person name="Goodwin L."/>
            <person name="Pitluck S."/>
            <person name="LaButti K."/>
            <person name="Schmutz J."/>
            <person name="Larimer F."/>
            <person name="Land M."/>
            <person name="Hauser L."/>
            <person name="Kyrpides N."/>
            <person name="Mikhailova N."/>
            <person name="Dunfield P.F."/>
            <person name="Dedysh S.N."/>
            <person name="Liesack W."/>
            <person name="Saw J.H."/>
            <person name="Alam M."/>
            <person name="Chen Y."/>
            <person name="Murrell J.C."/>
            <person name="Richardson P."/>
        </authorList>
    </citation>
    <scope>NUCLEOTIDE SEQUENCE [LARGE SCALE GENOMIC DNA]</scope>
    <source>
        <strain evidence="4">ATCC 9039 / DSM 1715 / NCIMB 8712</strain>
    </source>
</reference>
<reference evidence="3 4" key="2">
    <citation type="journal article" date="2010" name="J. Bacteriol.">
        <title>Complete genome sequence of Beijerinckia indica subsp. indica.</title>
        <authorList>
            <person name="Tamas I."/>
            <person name="Dedysh S.N."/>
            <person name="Liesack W."/>
            <person name="Stott M.B."/>
            <person name="Alam M."/>
            <person name="Murrell J.C."/>
            <person name="Dunfield P.F."/>
        </authorList>
    </citation>
    <scope>NUCLEOTIDE SEQUENCE [LARGE SCALE GENOMIC DNA]</scope>
    <source>
        <strain evidence="4">ATCC 9039 / DSM 1715 / NCIMB 8712</strain>
    </source>
</reference>
<evidence type="ECO:0000313" key="4">
    <source>
        <dbReference type="Proteomes" id="UP000001695"/>
    </source>
</evidence>
<dbReference type="RefSeq" id="WP_012385181.1">
    <property type="nucleotide sequence ID" value="NC_010581.1"/>
</dbReference>
<feature type="compositionally biased region" description="Basic residues" evidence="1">
    <location>
        <begin position="58"/>
        <end position="73"/>
    </location>
</feature>
<feature type="chain" id="PRO_5002776684" evidence="2">
    <location>
        <begin position="28"/>
        <end position="73"/>
    </location>
</feature>
<dbReference type="Proteomes" id="UP000001695">
    <property type="component" value="Chromosome"/>
</dbReference>
<name>B2IGR5_BEII9</name>
<keyword evidence="2" id="KW-0732">Signal</keyword>
<dbReference type="AlphaFoldDB" id="B2IGR5"/>
<evidence type="ECO:0000256" key="1">
    <source>
        <dbReference type="SAM" id="MobiDB-lite"/>
    </source>
</evidence>
<accession>B2IGR5</accession>